<accession>A0A158KPG1</accession>
<evidence type="ECO:0000313" key="3">
    <source>
        <dbReference type="EMBL" id="SAL82480.1"/>
    </source>
</evidence>
<dbReference type="Pfam" id="PF05272">
    <property type="entry name" value="VapE-like_dom"/>
    <property type="match status" value="1"/>
</dbReference>
<evidence type="ECO:0000256" key="1">
    <source>
        <dbReference type="SAM" id="MobiDB-lite"/>
    </source>
</evidence>
<gene>
    <name evidence="3" type="ORF">AWB68_06537</name>
</gene>
<proteinExistence type="predicted"/>
<dbReference type="PANTHER" id="PTHR34985:SF1">
    <property type="entry name" value="SLR0554 PROTEIN"/>
    <property type="match status" value="1"/>
</dbReference>
<protein>
    <submittedName>
        <fullName evidence="3">Virulence-associated E family protein</fullName>
    </submittedName>
</protein>
<keyword evidence="4" id="KW-1185">Reference proteome</keyword>
<name>A0A158KPG1_9BURK</name>
<dbReference type="AlphaFoldDB" id="A0A158KPG1"/>
<comment type="caution">
    <text evidence="3">The sequence shown here is derived from an EMBL/GenBank/DDBJ whole genome shotgun (WGS) entry which is preliminary data.</text>
</comment>
<reference evidence="3" key="1">
    <citation type="submission" date="2016-01" db="EMBL/GenBank/DDBJ databases">
        <authorList>
            <person name="Peeters C."/>
        </authorList>
    </citation>
    <scope>NUCLEOTIDE SEQUENCE [LARGE SCALE GENOMIC DNA]</scope>
    <source>
        <strain evidence="3">LMG 22940</strain>
    </source>
</reference>
<dbReference type="InterPro" id="IPR007936">
    <property type="entry name" value="VapE-like_dom"/>
</dbReference>
<evidence type="ECO:0000313" key="4">
    <source>
        <dbReference type="Proteomes" id="UP000054770"/>
    </source>
</evidence>
<feature type="region of interest" description="Disordered" evidence="1">
    <location>
        <begin position="406"/>
        <end position="485"/>
    </location>
</feature>
<dbReference type="RefSeq" id="WP_087648475.1">
    <property type="nucleotide sequence ID" value="NZ_FCON02000120.1"/>
</dbReference>
<evidence type="ECO:0000259" key="2">
    <source>
        <dbReference type="Pfam" id="PF05272"/>
    </source>
</evidence>
<dbReference type="EMBL" id="FCON02000120">
    <property type="protein sequence ID" value="SAL82480.1"/>
    <property type="molecule type" value="Genomic_DNA"/>
</dbReference>
<feature type="compositionally biased region" description="Gly residues" evidence="1">
    <location>
        <begin position="460"/>
        <end position="480"/>
    </location>
</feature>
<dbReference type="Proteomes" id="UP000054770">
    <property type="component" value="Unassembled WGS sequence"/>
</dbReference>
<organism evidence="3 4">
    <name type="scientific">Caballeronia choica</name>
    <dbReference type="NCBI Taxonomy" id="326476"/>
    <lineage>
        <taxon>Bacteria</taxon>
        <taxon>Pseudomonadati</taxon>
        <taxon>Pseudomonadota</taxon>
        <taxon>Betaproteobacteria</taxon>
        <taxon>Burkholderiales</taxon>
        <taxon>Burkholderiaceae</taxon>
        <taxon>Caballeronia</taxon>
    </lineage>
</organism>
<sequence>MADYTQVDTGASVPPRHDPPPNPEHAALVEFLRVVLPAAPCYYAQAFKPLVSGERQPQRARRLNSREELADYLFAQDRAGLSVYFSTAGFIADAPNRKATSVARLQALRLDIDCGIDHETGKTKAYPDQQAGLAALTALMQALGLTPLIVDSGNGLHVYLLLDAPITRGEWQLLADQLGEVCATAQLHVDAQVTTDAARILRPINTFNRKNPANPKQVRYWNGAVTFTRYTAGALAAVFTQYLDIHGGARPARRANGHESKPIPGKPCAAFESMNVENLALNNEHDWTLSHENLRLVWLMLVGLDPREFATRAAWMRIVWAVLSLGWGETGYKLVRKWSEAISRAATRTGPDGKPGVLGSDEKLHAGFHEAALKHVWNTGEPGKGVTIGTLVWHAQQRGWNWSDAMRQAGFPDSEPQAEPKAEATAHPGANGYADGRANGTAQNCSGAAAGIGEDIPRGDSGGSGTTHPPQGGGSAIGGGKGRKKNGLVQMTAKELFDLFVSPSGKTVTVAASPLADLVRANEMSGNIELQRPPPWRAIGPRYASDVLWEDADDARCQIYFEEAFKRYASLTEIRTAVSAAAVHLKYNPVRDYLNSLAWDGVPRLARFFVDCCEAEDNVYTCAVARVFFVGAVARIMRPGVKHDIMPILEGDQGAYKSTLFRVLVGDTYFSDAAPDLSRGSGRDIGELMRGVWIVEFSELSGFGTAHINRVKHFLSQQSDRYRAAYARSVRDYPRMCVTVGTTNPDANGKYLKDTTGNRRFLPLSVGRCNVESVRAMRDQLWAEAVVLYKQGMPHWLTAEEAETLRRAKQEAEKRVERSPFYEMMLEHVEFNSAVPRLKSAEVYAAVTGRTYDRATWQEQRDIGAVMRKAGRKTVQEKGRNVWVLDDEASHAA</sequence>
<dbReference type="OrthoDB" id="110640at2"/>
<feature type="domain" description="Virulence-associated protein E-like" evidence="2">
    <location>
        <begin position="594"/>
        <end position="812"/>
    </location>
</feature>
<feature type="region of interest" description="Disordered" evidence="1">
    <location>
        <begin position="1"/>
        <end position="23"/>
    </location>
</feature>
<dbReference type="PANTHER" id="PTHR34985">
    <property type="entry name" value="SLR0554 PROTEIN"/>
    <property type="match status" value="1"/>
</dbReference>